<feature type="coiled-coil region" evidence="1">
    <location>
        <begin position="177"/>
        <end position="204"/>
    </location>
</feature>
<proteinExistence type="predicted"/>
<evidence type="ECO:0000313" key="3">
    <source>
        <dbReference type="EMBL" id="MEK8034368.1"/>
    </source>
</evidence>
<sequence>MSDDAKPSYWKAFLWHKRNQALVLGVTAASVLASFPFGSDALVLGLLGLAALEMIGLAIVPGLPNFQLAVNERERREQREARRETLLREVHAHGGSNHLRSFEQMCQRVASLYRTASDSSTSLTAREVEQLDDLTLDYLRMCLSDAVLRNPQSHEFVSSVNRKLRAVDERLDSGRLDQEEQVQLRRAKAEYEEALARQARIASRRSALEATLVAMPVRLEEVYQMVMSAPRDGNISQLLEESVSKLKLAEQAALDIERPYELASVGVAAAEYEAAQAAASRRAVGQRH</sequence>
<keyword evidence="2" id="KW-1133">Transmembrane helix</keyword>
<evidence type="ECO:0008006" key="5">
    <source>
        <dbReference type="Google" id="ProtNLM"/>
    </source>
</evidence>
<dbReference type="RefSeq" id="WP_341428797.1">
    <property type="nucleotide sequence ID" value="NZ_JBBUTG010000028.1"/>
</dbReference>
<dbReference type="Proteomes" id="UP001371218">
    <property type="component" value="Unassembled WGS sequence"/>
</dbReference>
<keyword evidence="1" id="KW-0175">Coiled coil</keyword>
<gene>
    <name evidence="3" type="ORF">AACH06_26370</name>
</gene>
<reference evidence="3 4" key="1">
    <citation type="submission" date="2024-04" db="EMBL/GenBank/DDBJ databases">
        <title>Novel species of the genus Ideonella isolated from streams.</title>
        <authorList>
            <person name="Lu H."/>
        </authorList>
    </citation>
    <scope>NUCLEOTIDE SEQUENCE [LARGE SCALE GENOMIC DNA]</scope>
    <source>
        <strain evidence="3 4">DXS29W</strain>
    </source>
</reference>
<keyword evidence="2" id="KW-0812">Transmembrane</keyword>
<evidence type="ECO:0000256" key="1">
    <source>
        <dbReference type="SAM" id="Coils"/>
    </source>
</evidence>
<keyword evidence="4" id="KW-1185">Reference proteome</keyword>
<comment type="caution">
    <text evidence="3">The sequence shown here is derived from an EMBL/GenBank/DDBJ whole genome shotgun (WGS) entry which is preliminary data.</text>
</comment>
<keyword evidence="2" id="KW-0472">Membrane</keyword>
<evidence type="ECO:0000313" key="4">
    <source>
        <dbReference type="Proteomes" id="UP001371218"/>
    </source>
</evidence>
<dbReference type="EMBL" id="JBBUTG010000028">
    <property type="protein sequence ID" value="MEK8034368.1"/>
    <property type="molecule type" value="Genomic_DNA"/>
</dbReference>
<protein>
    <recommendedName>
        <fullName evidence="5">5-bromo-4-chloroindolyl phosphate hydrolysis protein</fullName>
    </recommendedName>
</protein>
<feature type="transmembrane region" description="Helical" evidence="2">
    <location>
        <begin position="44"/>
        <end position="66"/>
    </location>
</feature>
<accession>A0ABU9BY64</accession>
<organism evidence="3 4">
    <name type="scientific">Ideonella lacteola</name>
    <dbReference type="NCBI Taxonomy" id="2984193"/>
    <lineage>
        <taxon>Bacteria</taxon>
        <taxon>Pseudomonadati</taxon>
        <taxon>Pseudomonadota</taxon>
        <taxon>Betaproteobacteria</taxon>
        <taxon>Burkholderiales</taxon>
        <taxon>Sphaerotilaceae</taxon>
        <taxon>Ideonella</taxon>
    </lineage>
</organism>
<feature type="transmembrane region" description="Helical" evidence="2">
    <location>
        <begin position="21"/>
        <end position="38"/>
    </location>
</feature>
<evidence type="ECO:0000256" key="2">
    <source>
        <dbReference type="SAM" id="Phobius"/>
    </source>
</evidence>
<name>A0ABU9BY64_9BURK</name>